<dbReference type="Gene3D" id="3.80.10.10">
    <property type="entry name" value="Ribonuclease Inhibitor"/>
    <property type="match status" value="1"/>
</dbReference>
<protein>
    <recommendedName>
        <fullName evidence="3">Leucine-rich repeat domain-containing protein</fullName>
    </recommendedName>
</protein>
<reference evidence="1 2" key="1">
    <citation type="submission" date="2020-08" db="EMBL/GenBank/DDBJ databases">
        <title>Description of novel Flavobacterium F-408 isolate.</title>
        <authorList>
            <person name="Saticioglu I.B."/>
            <person name="Duman M."/>
            <person name="Altun S."/>
        </authorList>
    </citation>
    <scope>NUCLEOTIDE SEQUENCE [LARGE SCALE GENOMIC DNA]</scope>
    <source>
        <strain evidence="1 2">F-408</strain>
    </source>
</reference>
<evidence type="ECO:0000313" key="2">
    <source>
        <dbReference type="Proteomes" id="UP000605990"/>
    </source>
</evidence>
<dbReference type="RefSeq" id="WP_166131879.1">
    <property type="nucleotide sequence ID" value="NZ_JAANOQ010000031.1"/>
</dbReference>
<dbReference type="SUPFAM" id="SSF52058">
    <property type="entry name" value="L domain-like"/>
    <property type="match status" value="1"/>
</dbReference>
<name>A0ABR7J2P8_9FLAO</name>
<evidence type="ECO:0008006" key="3">
    <source>
        <dbReference type="Google" id="ProtNLM"/>
    </source>
</evidence>
<proteinExistence type="predicted"/>
<accession>A0ABR7J2P8</accession>
<dbReference type="InterPro" id="IPR032675">
    <property type="entry name" value="LRR_dom_sf"/>
</dbReference>
<sequence>MKYKIILFTISVFFQANAQEIKFKDLNLKKALIELGYDRNKNTEIEISEIDTVQKLNVSKRNIKSLDDMIYFKSMKELNVMNNDIKEIKVFYGNSTIEELYIGENKIGPKLIIKDMPNLKGIYAFRNGIIDFEFIGEFLKFRSLYIQGNPVINLDIQNLTNLENLQLFECNNLKTIDIHKQTKIKQFFLLDMKVVNVVSKNEFVRTVYIEKKSDPKNSPKNDSIKIAPTIKITKDMIITPKK</sequence>
<evidence type="ECO:0000313" key="1">
    <source>
        <dbReference type="EMBL" id="MBC5836293.1"/>
    </source>
</evidence>
<keyword evidence="2" id="KW-1185">Reference proteome</keyword>
<dbReference type="EMBL" id="JACRUN010000032">
    <property type="protein sequence ID" value="MBC5836293.1"/>
    <property type="molecule type" value="Genomic_DNA"/>
</dbReference>
<dbReference type="Proteomes" id="UP000605990">
    <property type="component" value="Unassembled WGS sequence"/>
</dbReference>
<gene>
    <name evidence="1" type="ORF">H8R27_15490</name>
</gene>
<comment type="caution">
    <text evidence="1">The sequence shown here is derived from an EMBL/GenBank/DDBJ whole genome shotgun (WGS) entry which is preliminary data.</text>
</comment>
<organism evidence="1 2">
    <name type="scientific">Flavobacterium bernardetii</name>
    <dbReference type="NCBI Taxonomy" id="2813823"/>
    <lineage>
        <taxon>Bacteria</taxon>
        <taxon>Pseudomonadati</taxon>
        <taxon>Bacteroidota</taxon>
        <taxon>Flavobacteriia</taxon>
        <taxon>Flavobacteriales</taxon>
        <taxon>Flavobacteriaceae</taxon>
        <taxon>Flavobacterium</taxon>
    </lineage>
</organism>